<keyword evidence="2" id="KW-1185">Reference proteome</keyword>
<dbReference type="Gene3D" id="3.40.50.150">
    <property type="entry name" value="Vaccinia Virus protein VP39"/>
    <property type="match status" value="1"/>
</dbReference>
<gene>
    <name evidence="1" type="ORF">BD626DRAFT_503339</name>
</gene>
<dbReference type="STRING" id="97359.A0A550C822"/>
<keyword evidence="1" id="KW-0489">Methyltransferase</keyword>
<comment type="caution">
    <text evidence="1">The sequence shown here is derived from an EMBL/GenBank/DDBJ whole genome shotgun (WGS) entry which is preliminary data.</text>
</comment>
<keyword evidence="1" id="KW-0808">Transferase</keyword>
<dbReference type="CDD" id="cd02440">
    <property type="entry name" value="AdoMet_MTases"/>
    <property type="match status" value="1"/>
</dbReference>
<dbReference type="InterPro" id="IPR029063">
    <property type="entry name" value="SAM-dependent_MTases_sf"/>
</dbReference>
<name>A0A550C822_9AGAR</name>
<dbReference type="GO" id="GO:0032259">
    <property type="term" value="P:methylation"/>
    <property type="evidence" value="ECO:0007669"/>
    <property type="project" value="UniProtKB-KW"/>
</dbReference>
<protein>
    <submittedName>
        <fullName evidence="1">Putative methyltransferase-domain-containing protein</fullName>
    </submittedName>
</protein>
<dbReference type="EMBL" id="VDMD01000019">
    <property type="protein sequence ID" value="TRM60960.1"/>
    <property type="molecule type" value="Genomic_DNA"/>
</dbReference>
<proteinExistence type="predicted"/>
<reference evidence="1 2" key="1">
    <citation type="journal article" date="2019" name="New Phytol.">
        <title>Comparative genomics reveals unique wood-decay strategies and fruiting body development in the Schizophyllaceae.</title>
        <authorList>
            <person name="Almasi E."/>
            <person name="Sahu N."/>
            <person name="Krizsan K."/>
            <person name="Balint B."/>
            <person name="Kovacs G.M."/>
            <person name="Kiss B."/>
            <person name="Cseklye J."/>
            <person name="Drula E."/>
            <person name="Henrissat B."/>
            <person name="Nagy I."/>
            <person name="Chovatia M."/>
            <person name="Adam C."/>
            <person name="LaButti K."/>
            <person name="Lipzen A."/>
            <person name="Riley R."/>
            <person name="Grigoriev I.V."/>
            <person name="Nagy L.G."/>
        </authorList>
    </citation>
    <scope>NUCLEOTIDE SEQUENCE [LARGE SCALE GENOMIC DNA]</scope>
    <source>
        <strain evidence="1 2">NL-1724</strain>
    </source>
</reference>
<dbReference type="AlphaFoldDB" id="A0A550C822"/>
<dbReference type="Pfam" id="PF10294">
    <property type="entry name" value="Methyltransf_16"/>
    <property type="match status" value="1"/>
</dbReference>
<accession>A0A550C822</accession>
<dbReference type="PANTHER" id="PTHR14614">
    <property type="entry name" value="HEPATOCELLULAR CARCINOMA-ASSOCIATED ANTIGEN"/>
    <property type="match status" value="1"/>
</dbReference>
<evidence type="ECO:0000313" key="2">
    <source>
        <dbReference type="Proteomes" id="UP000320762"/>
    </source>
</evidence>
<dbReference type="Proteomes" id="UP000320762">
    <property type="component" value="Unassembled WGS sequence"/>
</dbReference>
<dbReference type="OrthoDB" id="433955at2759"/>
<dbReference type="GO" id="GO:0008757">
    <property type="term" value="F:S-adenosylmethionine-dependent methyltransferase activity"/>
    <property type="evidence" value="ECO:0007669"/>
    <property type="project" value="UniProtKB-ARBA"/>
</dbReference>
<dbReference type="SUPFAM" id="SSF53335">
    <property type="entry name" value="S-adenosyl-L-methionine-dependent methyltransferases"/>
    <property type="match status" value="1"/>
</dbReference>
<dbReference type="InterPro" id="IPR019410">
    <property type="entry name" value="Methyltransf_16"/>
</dbReference>
<evidence type="ECO:0000313" key="1">
    <source>
        <dbReference type="EMBL" id="TRM60960.1"/>
    </source>
</evidence>
<sequence length="397" mass="43104">MVIQIQNPAQLAAPSIRLPAIGSIPRQSILELSACISYLRKIYNPHVRGSSRIREPVLDESSVKLTSNISLSDDVEAADELRGDAYERAYSLRWLSALVAYLSCLENVPESTLDDATSLIALCAGPASAGILTRNFSFPATHLDLPPTIDVRLTDIPLDNHDFHSVGAQTWGGACVLAEAIAEDPQSFGFVQSRRALRVLELGAGTGLVGIATGKVVQALGMLDARIVATDFYESVLHNLVANVRSNFPQNNDTGVVFDCHRLDWQAFPREHAPAPPLDEPFDVILGADIVYEAAHATWIKGCLERLLSRKSSKLISTSSHIALSPTFHLVIPLRPTFDSESSTIETVFPTASEASSVPQLVIEGKDIIVCDAGSGVKGEVVRYAYYRIGWNFVQDL</sequence>
<organism evidence="1 2">
    <name type="scientific">Schizophyllum amplum</name>
    <dbReference type="NCBI Taxonomy" id="97359"/>
    <lineage>
        <taxon>Eukaryota</taxon>
        <taxon>Fungi</taxon>
        <taxon>Dikarya</taxon>
        <taxon>Basidiomycota</taxon>
        <taxon>Agaricomycotina</taxon>
        <taxon>Agaricomycetes</taxon>
        <taxon>Agaricomycetidae</taxon>
        <taxon>Agaricales</taxon>
        <taxon>Schizophyllaceae</taxon>
        <taxon>Schizophyllum</taxon>
    </lineage>
</organism>